<feature type="domain" description="DUF6884" evidence="1">
    <location>
        <begin position="4"/>
        <end position="70"/>
    </location>
</feature>
<proteinExistence type="predicted"/>
<dbReference type="EMBL" id="CP000816">
    <property type="protein sequence ID" value="ABU82461.1"/>
    <property type="molecule type" value="Genomic_DNA"/>
</dbReference>
<name>A8AC09_IGNH4</name>
<dbReference type="AlphaFoldDB" id="A8AC09"/>
<sequence length="136" mass="15441">MFVLAERLGARCFVLSAKYALIECDARVEPYELYLGELGPEERERLKRRVGERCDELRGPWYLAVVNLSGRYSEVFPCRVEARYAVVIGKVDVVSAEKALRLVPKTIGQRNSALKALGRARSLEDVIRLIEEGTFH</sequence>
<dbReference type="STRING" id="453591.Igni_1285"/>
<dbReference type="HOGENOM" id="CLU_1870706_0_0_2"/>
<evidence type="ECO:0000313" key="2">
    <source>
        <dbReference type="EMBL" id="ABU82461.1"/>
    </source>
</evidence>
<dbReference type="KEGG" id="iho:Igni_1285"/>
<evidence type="ECO:0000313" key="3">
    <source>
        <dbReference type="Proteomes" id="UP000000262"/>
    </source>
</evidence>
<dbReference type="eggNOG" id="arCOG03726">
    <property type="taxonomic scope" value="Archaea"/>
</dbReference>
<keyword evidence="3" id="KW-1185">Reference proteome</keyword>
<dbReference type="Proteomes" id="UP000000262">
    <property type="component" value="Chromosome"/>
</dbReference>
<dbReference type="Pfam" id="PF21818">
    <property type="entry name" value="DUF6884"/>
    <property type="match status" value="1"/>
</dbReference>
<dbReference type="InterPro" id="IPR049251">
    <property type="entry name" value="DUF6884"/>
</dbReference>
<accession>A8AC09</accession>
<gene>
    <name evidence="2" type="ordered locus">Igni_1285</name>
</gene>
<reference evidence="2 3" key="1">
    <citation type="journal article" date="2008" name="Genome Biol.">
        <title>A genomic analysis of the archaeal system Ignicoccus hospitalis-Nanoarchaeum equitans.</title>
        <authorList>
            <person name="Podar M."/>
            <person name="Anderson I."/>
            <person name="Makarova K.S."/>
            <person name="Elkins J.G."/>
            <person name="Ivanova N."/>
            <person name="Wall M.A."/>
            <person name="Lykidis A."/>
            <person name="Mavromatis K."/>
            <person name="Sun H."/>
            <person name="Hudson M.E."/>
            <person name="Chen W."/>
            <person name="Deciu C."/>
            <person name="Hutchison D."/>
            <person name="Eads J.R."/>
            <person name="Anderson A."/>
            <person name="Fernandes F."/>
            <person name="Szeto E."/>
            <person name="Lapidus A."/>
            <person name="Kyrpides N.C."/>
            <person name="Saier M.H.Jr."/>
            <person name="Richardson P.M."/>
            <person name="Rachel R."/>
            <person name="Huber H."/>
            <person name="Eisen J.A."/>
            <person name="Koonin E.V."/>
            <person name="Keller M."/>
            <person name="Stetter K.O."/>
        </authorList>
    </citation>
    <scope>NUCLEOTIDE SEQUENCE [LARGE SCALE GENOMIC DNA]</scope>
    <source>
        <strain evidence="3">KIN4/I / DSM 18386 / JCM 14125</strain>
    </source>
</reference>
<evidence type="ECO:0000259" key="1">
    <source>
        <dbReference type="Pfam" id="PF21818"/>
    </source>
</evidence>
<protein>
    <recommendedName>
        <fullName evidence="1">DUF6884 domain-containing protein</fullName>
    </recommendedName>
</protein>
<organism evidence="2 3">
    <name type="scientific">Ignicoccus hospitalis (strain KIN4/I / DSM 18386 / JCM 14125)</name>
    <dbReference type="NCBI Taxonomy" id="453591"/>
    <lineage>
        <taxon>Archaea</taxon>
        <taxon>Thermoproteota</taxon>
        <taxon>Thermoprotei</taxon>
        <taxon>Desulfurococcales</taxon>
        <taxon>Desulfurococcaceae</taxon>
        <taxon>Ignicoccus</taxon>
    </lineage>
</organism>